<comment type="caution">
    <text evidence="1">The sequence shown here is derived from an EMBL/GenBank/DDBJ whole genome shotgun (WGS) entry which is preliminary data.</text>
</comment>
<organism evidence="1">
    <name type="scientific">marine sediment metagenome</name>
    <dbReference type="NCBI Taxonomy" id="412755"/>
    <lineage>
        <taxon>unclassified sequences</taxon>
        <taxon>metagenomes</taxon>
        <taxon>ecological metagenomes</taxon>
    </lineage>
</organism>
<reference evidence="1" key="1">
    <citation type="journal article" date="2014" name="Front. Microbiol.">
        <title>High frequency of phylogenetically diverse reductive dehalogenase-homologous genes in deep subseafloor sedimentary metagenomes.</title>
        <authorList>
            <person name="Kawai M."/>
            <person name="Futagami T."/>
            <person name="Toyoda A."/>
            <person name="Takaki Y."/>
            <person name="Nishi S."/>
            <person name="Hori S."/>
            <person name="Arai W."/>
            <person name="Tsubouchi T."/>
            <person name="Morono Y."/>
            <person name="Uchiyama I."/>
            <person name="Ito T."/>
            <person name="Fujiyama A."/>
            <person name="Inagaki F."/>
            <person name="Takami H."/>
        </authorList>
    </citation>
    <scope>NUCLEOTIDE SEQUENCE</scope>
    <source>
        <strain evidence="1">Expedition CK06-06</strain>
    </source>
</reference>
<name>X0SGT0_9ZZZZ</name>
<protein>
    <submittedName>
        <fullName evidence="1">Uncharacterized protein</fullName>
    </submittedName>
</protein>
<dbReference type="AlphaFoldDB" id="X0SGT0"/>
<dbReference type="EMBL" id="BARS01004569">
    <property type="protein sequence ID" value="GAF80243.1"/>
    <property type="molecule type" value="Genomic_DNA"/>
</dbReference>
<gene>
    <name evidence="1" type="ORF">S01H1_08933</name>
</gene>
<proteinExistence type="predicted"/>
<sequence length="135" mass="16239">MDKEIIIIEGLKDWAAYSRRKLTPRVEEMYKDIFLPYSKKTIRQVFKDHLKFGEKFPFIHEVSAKLSKIEVLFIDYDKTEDQRFPIGKMWEGFRILEKHGKDAFYNYANSVYMPLNDRQRVIAKHEQAYNVNDLL</sequence>
<accession>X0SGT0</accession>
<evidence type="ECO:0000313" key="1">
    <source>
        <dbReference type="EMBL" id="GAF80243.1"/>
    </source>
</evidence>